<protein>
    <submittedName>
        <fullName evidence="2">Uncharacterized protein</fullName>
    </submittedName>
</protein>
<proteinExistence type="predicted"/>
<dbReference type="GeneID" id="37177622"/>
<organism evidence="2 3">
    <name type="scientific">Aspergillus japonicus CBS 114.51</name>
    <dbReference type="NCBI Taxonomy" id="1448312"/>
    <lineage>
        <taxon>Eukaryota</taxon>
        <taxon>Fungi</taxon>
        <taxon>Dikarya</taxon>
        <taxon>Ascomycota</taxon>
        <taxon>Pezizomycotina</taxon>
        <taxon>Eurotiomycetes</taxon>
        <taxon>Eurotiomycetidae</taxon>
        <taxon>Eurotiales</taxon>
        <taxon>Aspergillaceae</taxon>
        <taxon>Aspergillus</taxon>
        <taxon>Aspergillus subgen. Circumdati</taxon>
    </lineage>
</organism>
<keyword evidence="1" id="KW-0812">Transmembrane</keyword>
<dbReference type="AlphaFoldDB" id="A0A8T8WQ86"/>
<evidence type="ECO:0000256" key="1">
    <source>
        <dbReference type="SAM" id="Phobius"/>
    </source>
</evidence>
<reference evidence="2 3" key="1">
    <citation type="submission" date="2018-02" db="EMBL/GenBank/DDBJ databases">
        <title>The genomes of Aspergillus section Nigri reveals drivers in fungal speciation.</title>
        <authorList>
            <consortium name="DOE Joint Genome Institute"/>
            <person name="Vesth T.C."/>
            <person name="Nybo J."/>
            <person name="Theobald S."/>
            <person name="Brandl J."/>
            <person name="Frisvad J.C."/>
            <person name="Nielsen K.F."/>
            <person name="Lyhne E.K."/>
            <person name="Kogle M.E."/>
            <person name="Kuo A."/>
            <person name="Riley R."/>
            <person name="Clum A."/>
            <person name="Nolan M."/>
            <person name="Lipzen A."/>
            <person name="Salamov A."/>
            <person name="Henrissat B."/>
            <person name="Wiebenga A."/>
            <person name="De vries R.P."/>
            <person name="Grigoriev I.V."/>
            <person name="Mortensen U.H."/>
            <person name="Andersen M.R."/>
            <person name="Baker S.E."/>
        </authorList>
    </citation>
    <scope>NUCLEOTIDE SEQUENCE [LARGE SCALE GENOMIC DNA]</scope>
    <source>
        <strain evidence="2 3">CBS 114.51</strain>
    </source>
</reference>
<name>A0A8T8WQ86_ASPJA</name>
<dbReference type="Proteomes" id="UP000249497">
    <property type="component" value="Unassembled WGS sequence"/>
</dbReference>
<accession>A0A8T8WQ86</accession>
<feature type="transmembrane region" description="Helical" evidence="1">
    <location>
        <begin position="67"/>
        <end position="90"/>
    </location>
</feature>
<dbReference type="RefSeq" id="XP_025523727.1">
    <property type="nucleotide sequence ID" value="XM_025673930.1"/>
</dbReference>
<keyword evidence="3" id="KW-1185">Reference proteome</keyword>
<feature type="transmembrane region" description="Helical" evidence="1">
    <location>
        <begin position="102"/>
        <end position="124"/>
    </location>
</feature>
<dbReference type="EMBL" id="KZ824836">
    <property type="protein sequence ID" value="RAH77833.1"/>
    <property type="molecule type" value="Genomic_DNA"/>
</dbReference>
<evidence type="ECO:0000313" key="3">
    <source>
        <dbReference type="Proteomes" id="UP000249497"/>
    </source>
</evidence>
<gene>
    <name evidence="2" type="ORF">BO86DRAFT_403361</name>
</gene>
<keyword evidence="1" id="KW-1133">Transmembrane helix</keyword>
<evidence type="ECO:0000313" key="2">
    <source>
        <dbReference type="EMBL" id="RAH77833.1"/>
    </source>
</evidence>
<keyword evidence="1" id="KW-0472">Membrane</keyword>
<sequence length="136" mass="15002">MSQIRPDPIRANHGGCSPVCDCTRFARTGLDNDTLGLDGFARDPLEKVALNNLSQEVVLFTDLHLSFFGATWVQCSLEIVAGSCLFVMFADNIAATRAPGRLRIWSAVGAVQIPAPAFFIYGHFPDHKVIPWHRTF</sequence>